<keyword evidence="12" id="KW-1185">Reference proteome</keyword>
<feature type="domain" description="4Fe-4S ferredoxin-type" evidence="10">
    <location>
        <begin position="53"/>
        <end position="82"/>
    </location>
</feature>
<dbReference type="InterPro" id="IPR017896">
    <property type="entry name" value="4Fe4S_Fe-S-bd"/>
</dbReference>
<dbReference type="SUPFAM" id="SSF54862">
    <property type="entry name" value="4Fe-4S ferredoxins"/>
    <property type="match status" value="1"/>
</dbReference>
<evidence type="ECO:0000256" key="2">
    <source>
        <dbReference type="ARBA" id="ARBA00009192"/>
    </source>
</evidence>
<evidence type="ECO:0000313" key="11">
    <source>
        <dbReference type="EMBL" id="SFF98013.1"/>
    </source>
</evidence>
<dbReference type="InterPro" id="IPR012206">
    <property type="entry name" value="Fd_FixX"/>
</dbReference>
<evidence type="ECO:0000259" key="10">
    <source>
        <dbReference type="PROSITE" id="PS51379"/>
    </source>
</evidence>
<accession>A0A1I2N2Y9</accession>
<keyword evidence="9" id="KW-0535">Nitrogen fixation</keyword>
<evidence type="ECO:0000256" key="3">
    <source>
        <dbReference type="ARBA" id="ARBA00020378"/>
    </source>
</evidence>
<keyword evidence="6" id="KW-0249">Electron transport</keyword>
<proteinExistence type="predicted"/>
<evidence type="ECO:0000256" key="6">
    <source>
        <dbReference type="ARBA" id="ARBA00022982"/>
    </source>
</evidence>
<reference evidence="11 12" key="1">
    <citation type="submission" date="2016-10" db="EMBL/GenBank/DDBJ databases">
        <authorList>
            <person name="de Groot N.N."/>
        </authorList>
    </citation>
    <scope>NUCLEOTIDE SEQUENCE [LARGE SCALE GENOMIC DNA]</scope>
    <source>
        <strain evidence="11 12">DSM 44945</strain>
    </source>
</reference>
<dbReference type="PROSITE" id="PS51379">
    <property type="entry name" value="4FE4S_FER_2"/>
    <property type="match status" value="1"/>
</dbReference>
<evidence type="ECO:0000256" key="8">
    <source>
        <dbReference type="ARBA" id="ARBA00023014"/>
    </source>
</evidence>
<dbReference type="GO" id="GO:0051536">
    <property type="term" value="F:iron-sulfur cluster binding"/>
    <property type="evidence" value="ECO:0007669"/>
    <property type="project" value="UniProtKB-KW"/>
</dbReference>
<keyword evidence="5" id="KW-0479">Metal-binding</keyword>
<dbReference type="AlphaFoldDB" id="A0A1I2N2Y9"/>
<dbReference type="RefSeq" id="WP_218154425.1">
    <property type="nucleotide sequence ID" value="NZ_FOOK01000011.1"/>
</dbReference>
<dbReference type="STRING" id="201973.SAMN04488025_1119"/>
<keyword evidence="8" id="KW-0411">Iron-sulfur</keyword>
<keyword evidence="7" id="KW-0408">Iron</keyword>
<name>A0A1I2N2Y9_9BACL</name>
<dbReference type="GO" id="GO:0005506">
    <property type="term" value="F:iron ion binding"/>
    <property type="evidence" value="ECO:0007669"/>
    <property type="project" value="InterPro"/>
</dbReference>
<evidence type="ECO:0000313" key="12">
    <source>
        <dbReference type="Proteomes" id="UP000198661"/>
    </source>
</evidence>
<dbReference type="InterPro" id="IPR007859">
    <property type="entry name" value="ETF-QO/FixX_C"/>
</dbReference>
<dbReference type="PIRSF" id="PIRSF036548">
    <property type="entry name" value="Fdx_FixX"/>
    <property type="match status" value="1"/>
</dbReference>
<dbReference type="Proteomes" id="UP000198661">
    <property type="component" value="Unassembled WGS sequence"/>
</dbReference>
<dbReference type="EMBL" id="FOOK01000011">
    <property type="protein sequence ID" value="SFF98013.1"/>
    <property type="molecule type" value="Genomic_DNA"/>
</dbReference>
<dbReference type="Gene3D" id="3.30.70.20">
    <property type="match status" value="1"/>
</dbReference>
<sequence length="93" mass="10911">MSEMKIADRLFTIRYKVDEQSHLIIKDQEVCRKCETKECTHFCPADVYEWTGEMTTVAFENCIECGTCRIGCPYYNIHWVYPKGGYGITYKYG</sequence>
<protein>
    <recommendedName>
        <fullName evidence="3">Ferredoxin-like protein</fullName>
    </recommendedName>
</protein>
<dbReference type="PANTHER" id="PTHR43082:SF3">
    <property type="entry name" value="FERREDOXIN-LIKE PROTEIN YDIT"/>
    <property type="match status" value="1"/>
</dbReference>
<evidence type="ECO:0000256" key="4">
    <source>
        <dbReference type="ARBA" id="ARBA00022448"/>
    </source>
</evidence>
<dbReference type="Pfam" id="PF05187">
    <property type="entry name" value="Fer4_ETF_QO"/>
    <property type="match status" value="1"/>
</dbReference>
<evidence type="ECO:0000256" key="5">
    <source>
        <dbReference type="ARBA" id="ARBA00022723"/>
    </source>
</evidence>
<dbReference type="PANTHER" id="PTHR43082">
    <property type="entry name" value="FERREDOXIN-LIKE"/>
    <property type="match status" value="1"/>
</dbReference>
<evidence type="ECO:0000256" key="1">
    <source>
        <dbReference type="ARBA" id="ARBA00003208"/>
    </source>
</evidence>
<dbReference type="InterPro" id="IPR017900">
    <property type="entry name" value="4Fe4S_Fe_S_CS"/>
</dbReference>
<evidence type="ECO:0000256" key="7">
    <source>
        <dbReference type="ARBA" id="ARBA00023004"/>
    </source>
</evidence>
<comment type="similarity">
    <text evidence="2">To ferredoxins from P.putida and C.tartarivorum, ferredoxin I from A.vinelandii, ferredoxin II from D.desulfuricans.</text>
</comment>
<comment type="function">
    <text evidence="1">Could be a 3Fe-4S cluster-containing protein.</text>
</comment>
<evidence type="ECO:0000256" key="9">
    <source>
        <dbReference type="ARBA" id="ARBA00023231"/>
    </source>
</evidence>
<organism evidence="11 12">
    <name type="scientific">Planifilum fulgidum</name>
    <dbReference type="NCBI Taxonomy" id="201973"/>
    <lineage>
        <taxon>Bacteria</taxon>
        <taxon>Bacillati</taxon>
        <taxon>Bacillota</taxon>
        <taxon>Bacilli</taxon>
        <taxon>Bacillales</taxon>
        <taxon>Thermoactinomycetaceae</taxon>
        <taxon>Planifilum</taxon>
    </lineage>
</organism>
<gene>
    <name evidence="11" type="ORF">SAMN04488025_1119</name>
</gene>
<dbReference type="PROSITE" id="PS00198">
    <property type="entry name" value="4FE4S_FER_1"/>
    <property type="match status" value="1"/>
</dbReference>
<keyword evidence="4" id="KW-0813">Transport</keyword>